<evidence type="ECO:0000313" key="2">
    <source>
        <dbReference type="Proteomes" id="UP000033848"/>
    </source>
</evidence>
<dbReference type="Proteomes" id="UP000033848">
    <property type="component" value="Unassembled WGS sequence"/>
</dbReference>
<comment type="caution">
    <text evidence="1">The sequence shown here is derived from an EMBL/GenBank/DDBJ whole genome shotgun (WGS) entry which is preliminary data.</text>
</comment>
<dbReference type="EMBL" id="LCED01000006">
    <property type="protein sequence ID" value="KKS66872.1"/>
    <property type="molecule type" value="Genomic_DNA"/>
</dbReference>
<evidence type="ECO:0008006" key="3">
    <source>
        <dbReference type="Google" id="ProtNLM"/>
    </source>
</evidence>
<proteinExistence type="predicted"/>
<reference evidence="1 2" key="1">
    <citation type="journal article" date="2015" name="Nature">
        <title>rRNA introns, odd ribosomes, and small enigmatic genomes across a large radiation of phyla.</title>
        <authorList>
            <person name="Brown C.T."/>
            <person name="Hug L.A."/>
            <person name="Thomas B.C."/>
            <person name="Sharon I."/>
            <person name="Castelle C.J."/>
            <person name="Singh A."/>
            <person name="Wilkins M.J."/>
            <person name="Williams K.H."/>
            <person name="Banfield J.F."/>
        </authorList>
    </citation>
    <scope>NUCLEOTIDE SEQUENCE [LARGE SCALE GENOMIC DNA]</scope>
</reference>
<gene>
    <name evidence="1" type="ORF">UV35_C0006G0051</name>
</gene>
<sequence>MRIYIGYKYTNVTDKKALIEKLLEFSSCLEKAGHRTFILGRDIQNWQGSLPLWKTFPAIVGNMLKSDAFIAYVTSPVPSKGLEVEKALSGVLGKKRLFVLDGLENTPDSRDLRYITAGNSVESTANEILAGLMCIML</sequence>
<organism evidence="1 2">
    <name type="scientific">candidate division WWE3 bacterium GW2011_GWB1_42_6</name>
    <dbReference type="NCBI Taxonomy" id="1619115"/>
    <lineage>
        <taxon>Bacteria</taxon>
        <taxon>Katanobacteria</taxon>
    </lineage>
</organism>
<evidence type="ECO:0000313" key="1">
    <source>
        <dbReference type="EMBL" id="KKS66872.1"/>
    </source>
</evidence>
<name>A0A0G1B0Q8_UNCKA</name>
<protein>
    <recommendedName>
        <fullName evidence="3">Nucleoside 2-deoxyribosyltransferase</fullName>
    </recommendedName>
</protein>
<dbReference type="AlphaFoldDB" id="A0A0G1B0Q8"/>
<accession>A0A0G1B0Q8</accession>